<dbReference type="PROSITE" id="PS51352">
    <property type="entry name" value="THIOREDOXIN_2"/>
    <property type="match status" value="1"/>
</dbReference>
<evidence type="ECO:0000313" key="4">
    <source>
        <dbReference type="Proteomes" id="UP000258613"/>
    </source>
</evidence>
<dbReference type="GeneID" id="37641480"/>
<dbReference type="GO" id="GO:0016491">
    <property type="term" value="F:oxidoreductase activity"/>
    <property type="evidence" value="ECO:0007669"/>
    <property type="project" value="InterPro"/>
</dbReference>
<dbReference type="PANTHER" id="PTHR42852">
    <property type="entry name" value="THIOL:DISULFIDE INTERCHANGE PROTEIN DSBE"/>
    <property type="match status" value="1"/>
</dbReference>
<dbReference type="Pfam" id="PF08534">
    <property type="entry name" value="Redoxin"/>
    <property type="match status" value="1"/>
</dbReference>
<dbReference type="CDD" id="cd02966">
    <property type="entry name" value="TlpA_like_family"/>
    <property type="match status" value="1"/>
</dbReference>
<dbReference type="RefSeq" id="WP_117367764.1">
    <property type="nucleotide sequence ID" value="NZ_CP027033.1"/>
</dbReference>
<feature type="compositionally biased region" description="Acidic residues" evidence="1">
    <location>
        <begin position="211"/>
        <end position="223"/>
    </location>
</feature>
<dbReference type="EMBL" id="CP027033">
    <property type="protein sequence ID" value="AXR81002.1"/>
    <property type="molecule type" value="Genomic_DNA"/>
</dbReference>
<dbReference type="Gene3D" id="3.40.30.10">
    <property type="entry name" value="Glutaredoxin"/>
    <property type="match status" value="1"/>
</dbReference>
<protein>
    <submittedName>
        <fullName evidence="3">Thioredoxin</fullName>
    </submittedName>
</protein>
<dbReference type="SUPFAM" id="SSF52833">
    <property type="entry name" value="Thioredoxin-like"/>
    <property type="match status" value="1"/>
</dbReference>
<name>A0A346PNA7_9EURY</name>
<dbReference type="PANTHER" id="PTHR42852:SF17">
    <property type="entry name" value="THIOREDOXIN-LIKE PROTEIN HI_1115"/>
    <property type="match status" value="1"/>
</dbReference>
<dbReference type="AlphaFoldDB" id="A0A346PNA7"/>
<dbReference type="InterPro" id="IPR050553">
    <property type="entry name" value="Thioredoxin_ResA/DsbE_sf"/>
</dbReference>
<accession>A0A346PNA7</accession>
<evidence type="ECO:0000259" key="2">
    <source>
        <dbReference type="PROSITE" id="PS51352"/>
    </source>
</evidence>
<reference evidence="4" key="1">
    <citation type="submission" date="2018-02" db="EMBL/GenBank/DDBJ databases">
        <title>Phenotypic and genomic properties of facultatively anaerobic sulfur-reducing natronoarchaea from hypersaline soda lakes.</title>
        <authorList>
            <person name="Sorokin D.Y."/>
            <person name="Kublanov I.V."/>
            <person name="Roman P."/>
            <person name="Sinninghe Damste J.S."/>
            <person name="Golyshin P.N."/>
            <person name="Rojo D."/>
            <person name="Ciordia S."/>
            <person name="Mena M.D.C."/>
            <person name="Ferrer M."/>
            <person name="Messina E."/>
            <person name="Smedile F."/>
            <person name="La Spada G."/>
            <person name="La Cono V."/>
            <person name="Yakimov M.M."/>
        </authorList>
    </citation>
    <scope>NUCLEOTIDE SEQUENCE [LARGE SCALE GENOMIC DNA]</scope>
    <source>
        <strain evidence="4">AArc-Mg</strain>
    </source>
</reference>
<dbReference type="OrthoDB" id="115386at2157"/>
<keyword evidence="4" id="KW-1185">Reference proteome</keyword>
<feature type="domain" description="Thioredoxin" evidence="2">
    <location>
        <begin position="40"/>
        <end position="184"/>
    </location>
</feature>
<organism evidence="3 4">
    <name type="scientific">Natrarchaeobaculum sulfurireducens</name>
    <dbReference type="NCBI Taxonomy" id="2044521"/>
    <lineage>
        <taxon>Archaea</taxon>
        <taxon>Methanobacteriati</taxon>
        <taxon>Methanobacteriota</taxon>
        <taxon>Stenosarchaea group</taxon>
        <taxon>Halobacteria</taxon>
        <taxon>Halobacteriales</taxon>
        <taxon>Natrialbaceae</taxon>
        <taxon>Natrarchaeobaculum</taxon>
    </lineage>
</organism>
<dbReference type="InterPro" id="IPR013740">
    <property type="entry name" value="Redoxin"/>
</dbReference>
<sequence length="223" mass="24086">MKRREAVAGLASVGLLGGGVALWRRTSITPAAPDETEETEEDSSDEPEFELETIDAGESEAGTIPVPTDGVLLLNFTSPSCGTCQRLMPPLEDAVAELTESYADVLTVVSVTAPFPEDDLREWWAEHNADWSLGFDPRGRLSTWYRITGYPVLAAVDSDGELRWDDDGVVDTNVIVRNLEPILEEAATADGEDERDVGSAEHSGNSSTEERADDGETDAETAQ</sequence>
<evidence type="ECO:0000256" key="1">
    <source>
        <dbReference type="SAM" id="MobiDB-lite"/>
    </source>
</evidence>
<dbReference type="Proteomes" id="UP000258613">
    <property type="component" value="Chromosome"/>
</dbReference>
<evidence type="ECO:0000313" key="3">
    <source>
        <dbReference type="EMBL" id="AXR81002.1"/>
    </source>
</evidence>
<dbReference type="InterPro" id="IPR036249">
    <property type="entry name" value="Thioredoxin-like_sf"/>
</dbReference>
<dbReference type="InterPro" id="IPR013766">
    <property type="entry name" value="Thioredoxin_domain"/>
</dbReference>
<feature type="compositionally biased region" description="Acidic residues" evidence="1">
    <location>
        <begin position="34"/>
        <end position="49"/>
    </location>
</feature>
<dbReference type="KEGG" id="nag:AArcMg_0984"/>
<gene>
    <name evidence="3" type="ORF">AArcMg_0984</name>
</gene>
<feature type="region of interest" description="Disordered" evidence="1">
    <location>
        <begin position="27"/>
        <end position="49"/>
    </location>
</feature>
<feature type="region of interest" description="Disordered" evidence="1">
    <location>
        <begin position="184"/>
        <end position="223"/>
    </location>
</feature>
<proteinExistence type="predicted"/>